<evidence type="ECO:0000256" key="6">
    <source>
        <dbReference type="SAM" id="MobiDB-lite"/>
    </source>
</evidence>
<dbReference type="Proteomes" id="UP000183750">
    <property type="component" value="Unassembled WGS sequence"/>
</dbReference>
<dbReference type="PROSITE" id="PS50977">
    <property type="entry name" value="HTH_TETR_2"/>
    <property type="match status" value="1"/>
</dbReference>
<evidence type="ECO:0000256" key="5">
    <source>
        <dbReference type="PROSITE-ProRule" id="PRU00335"/>
    </source>
</evidence>
<reference evidence="9" key="1">
    <citation type="submission" date="2016-10" db="EMBL/GenBank/DDBJ databases">
        <authorList>
            <person name="Varghese N."/>
            <person name="Submissions S."/>
        </authorList>
    </citation>
    <scope>NUCLEOTIDE SEQUENCE [LARGE SCALE GENOMIC DNA]</scope>
    <source>
        <strain evidence="9">DSM 16089</strain>
    </source>
</reference>
<dbReference type="InterPro" id="IPR001647">
    <property type="entry name" value="HTH_TetR"/>
</dbReference>
<sequence length="235" mass="25343">MSTDERPAAGRGPRGPYATGQARRQAIVDEALAVFSRTGFNGGSLREIAKRVGMTPAGLLHHFAGKEELFAEVLHQRDEKVREAAGDPAEHTLVEQARRVVAHNQTSRGLTSLYAIVSAEAVDPEHPSHADFAARYRDRAAEAEEILRRGQRDGEVRDDIDPASAARLISAVMDGIQLQWLLDESVDMVSLFEEFVGRYLHPADPLSRAPSAAAPTAPPEPGTTTGRSPAVPPTA</sequence>
<dbReference type="Pfam" id="PF13977">
    <property type="entry name" value="TetR_C_6"/>
    <property type="match status" value="1"/>
</dbReference>
<feature type="domain" description="HTH tetR-type" evidence="7">
    <location>
        <begin position="21"/>
        <end position="81"/>
    </location>
</feature>
<dbReference type="GO" id="GO:0000976">
    <property type="term" value="F:transcription cis-regulatory region binding"/>
    <property type="evidence" value="ECO:0007669"/>
    <property type="project" value="TreeGrafter"/>
</dbReference>
<dbReference type="SUPFAM" id="SSF48498">
    <property type="entry name" value="Tetracyclin repressor-like, C-terminal domain"/>
    <property type="match status" value="1"/>
</dbReference>
<dbReference type="PANTHER" id="PTHR30055">
    <property type="entry name" value="HTH-TYPE TRANSCRIPTIONAL REGULATOR RUTR"/>
    <property type="match status" value="1"/>
</dbReference>
<dbReference type="RefSeq" id="WP_082724650.1">
    <property type="nucleotide sequence ID" value="NZ_FNSQ01000005.1"/>
</dbReference>
<feature type="region of interest" description="Disordered" evidence="6">
    <location>
        <begin position="204"/>
        <end position="235"/>
    </location>
</feature>
<gene>
    <name evidence="8" type="ORF">SAMN04489807_1075</name>
</gene>
<accession>A0A1H4JW51</accession>
<feature type="region of interest" description="Disordered" evidence="6">
    <location>
        <begin position="1"/>
        <end position="21"/>
    </location>
</feature>
<dbReference type="Pfam" id="PF00440">
    <property type="entry name" value="TetR_N"/>
    <property type="match status" value="1"/>
</dbReference>
<keyword evidence="4" id="KW-0804">Transcription</keyword>
<dbReference type="InterPro" id="IPR036271">
    <property type="entry name" value="Tet_transcr_reg_TetR-rel_C_sf"/>
</dbReference>
<dbReference type="GO" id="GO:0003700">
    <property type="term" value="F:DNA-binding transcription factor activity"/>
    <property type="evidence" value="ECO:0007669"/>
    <property type="project" value="TreeGrafter"/>
</dbReference>
<dbReference type="InterPro" id="IPR039538">
    <property type="entry name" value="BetI_C"/>
</dbReference>
<keyword evidence="2" id="KW-0805">Transcription regulation</keyword>
<dbReference type="OrthoDB" id="7505659at2"/>
<name>A0A1H4JW51_9MICO</name>
<feature type="DNA-binding region" description="H-T-H motif" evidence="5">
    <location>
        <begin position="44"/>
        <end position="63"/>
    </location>
</feature>
<dbReference type="InterPro" id="IPR009057">
    <property type="entry name" value="Homeodomain-like_sf"/>
</dbReference>
<dbReference type="Gene3D" id="1.10.357.10">
    <property type="entry name" value="Tetracycline Repressor, domain 2"/>
    <property type="match status" value="1"/>
</dbReference>
<evidence type="ECO:0000313" key="8">
    <source>
        <dbReference type="EMBL" id="SEB50519.1"/>
    </source>
</evidence>
<dbReference type="PRINTS" id="PR00455">
    <property type="entry name" value="HTHTETR"/>
</dbReference>
<evidence type="ECO:0000259" key="7">
    <source>
        <dbReference type="PROSITE" id="PS50977"/>
    </source>
</evidence>
<keyword evidence="9" id="KW-1185">Reference proteome</keyword>
<dbReference type="SUPFAM" id="SSF46689">
    <property type="entry name" value="Homeodomain-like"/>
    <property type="match status" value="1"/>
</dbReference>
<evidence type="ECO:0000256" key="3">
    <source>
        <dbReference type="ARBA" id="ARBA00023125"/>
    </source>
</evidence>
<evidence type="ECO:0000256" key="2">
    <source>
        <dbReference type="ARBA" id="ARBA00023015"/>
    </source>
</evidence>
<dbReference type="AlphaFoldDB" id="A0A1H4JW51"/>
<dbReference type="PANTHER" id="PTHR30055:SF229">
    <property type="entry name" value="HTH-TYPE TRANSCRIPTIONAL REPRESSOR RV1474C"/>
    <property type="match status" value="1"/>
</dbReference>
<organism evidence="8 9">
    <name type="scientific">Microbacterium hydrocarbonoxydans</name>
    <dbReference type="NCBI Taxonomy" id="273678"/>
    <lineage>
        <taxon>Bacteria</taxon>
        <taxon>Bacillati</taxon>
        <taxon>Actinomycetota</taxon>
        <taxon>Actinomycetes</taxon>
        <taxon>Micrococcales</taxon>
        <taxon>Microbacteriaceae</taxon>
        <taxon>Microbacterium</taxon>
    </lineage>
</organism>
<proteinExistence type="predicted"/>
<dbReference type="InterPro" id="IPR050109">
    <property type="entry name" value="HTH-type_TetR-like_transc_reg"/>
</dbReference>
<dbReference type="EMBL" id="FNSQ01000005">
    <property type="protein sequence ID" value="SEB50519.1"/>
    <property type="molecule type" value="Genomic_DNA"/>
</dbReference>
<evidence type="ECO:0000256" key="1">
    <source>
        <dbReference type="ARBA" id="ARBA00022491"/>
    </source>
</evidence>
<protein>
    <submittedName>
        <fullName evidence="8">DNA-binding transcriptional regulator, AcrR family</fullName>
    </submittedName>
</protein>
<keyword evidence="1" id="KW-0678">Repressor</keyword>
<evidence type="ECO:0000256" key="4">
    <source>
        <dbReference type="ARBA" id="ARBA00023163"/>
    </source>
</evidence>
<evidence type="ECO:0000313" key="9">
    <source>
        <dbReference type="Proteomes" id="UP000183750"/>
    </source>
</evidence>
<keyword evidence="3 5" id="KW-0238">DNA-binding</keyword>
<feature type="compositionally biased region" description="Low complexity" evidence="6">
    <location>
        <begin position="204"/>
        <end position="215"/>
    </location>
</feature>